<feature type="region of interest" description="Disordered" evidence="8">
    <location>
        <begin position="478"/>
        <end position="509"/>
    </location>
</feature>
<dbReference type="PANTHER" id="PTHR13437">
    <property type="entry name" value="NUCLEOPORIN P58/P45 NUCLEOPORIN-LIKE PROTEIN 1"/>
    <property type="match status" value="1"/>
</dbReference>
<feature type="compositionally biased region" description="Basic and acidic residues" evidence="8">
    <location>
        <begin position="196"/>
        <end position="208"/>
    </location>
</feature>
<dbReference type="GO" id="GO:0015031">
    <property type="term" value="P:protein transport"/>
    <property type="evidence" value="ECO:0007669"/>
    <property type="project" value="UniProtKB-KW"/>
</dbReference>
<dbReference type="Proteomes" id="UP000594454">
    <property type="component" value="Chromosome 3"/>
</dbReference>
<evidence type="ECO:0000313" key="9">
    <source>
        <dbReference type="EMBL" id="CAD7083667.1"/>
    </source>
</evidence>
<dbReference type="Pfam" id="PF15967">
    <property type="entry name" value="Nucleoporin_FG2"/>
    <property type="match status" value="1"/>
</dbReference>
<feature type="region of interest" description="Disordered" evidence="8">
    <location>
        <begin position="1"/>
        <end position="30"/>
    </location>
</feature>
<dbReference type="GO" id="GO:0017056">
    <property type="term" value="F:structural constituent of nuclear pore"/>
    <property type="evidence" value="ECO:0007669"/>
    <property type="project" value="InterPro"/>
</dbReference>
<dbReference type="PANTHER" id="PTHR13437:SF2">
    <property type="entry name" value="NUCLEOPORIN P58_P45"/>
    <property type="match status" value="1"/>
</dbReference>
<keyword evidence="3" id="KW-0509">mRNA transport</keyword>
<evidence type="ECO:0000256" key="1">
    <source>
        <dbReference type="ARBA" id="ARBA00004567"/>
    </source>
</evidence>
<dbReference type="GO" id="GO:0005643">
    <property type="term" value="C:nuclear pore"/>
    <property type="evidence" value="ECO:0007669"/>
    <property type="project" value="UniProtKB-SubCell"/>
</dbReference>
<sequence>MSGFGLPPTTTAPSFSFGSTSSAPTFGTPQAAANTTAASLTFGSSPAAPAFGATGLTSGSFSFGATTAAPGTTTAAAPGFTGFGAQPKTTAPTLGFNLTTSAPATGFSFGATPAATAQTQPLLNFSKTTTAPGLTFGTSTTTTATPFTGFGTGGSLFAKPAETTATNIFGTSSAPTTAPSLGLGGTDLNASQPKSTEGKPDSVKAKETQVPDQIIKTVDNLKNYIKEQKTCSSEIARASSRKLFTVSNEIQCLNWSLQEIANNLESNYSKVKLLRSDTSQAIQWAEMAQRTQETPMGLQFENTAPFHFFQQLVQKYESDLITFRTQVELTEKHMRALTNPQQFTADDLKRGLQQIHESFVALAGRLQELHTKVEAQKEQYLNLRKYMLRDKSNVFAELEVDESKTTSTKISSGPTPFSMLSSLQLGKTSVTPNQEAFVQSIQPTVGNIFLRNETVGTNSNQNIWGSRLGANVFGTSKSIGGESSNQPTTTNWPNFDSDKATLNVKRSKN</sequence>
<name>A0A7R8UNC0_HERIL</name>
<protein>
    <recommendedName>
        <fullName evidence="11">Nucleoporin p58/p45</fullName>
    </recommendedName>
</protein>
<dbReference type="GO" id="GO:0008139">
    <property type="term" value="F:nuclear localization sequence binding"/>
    <property type="evidence" value="ECO:0007669"/>
    <property type="project" value="InterPro"/>
</dbReference>
<accession>A0A7R8UNC0</accession>
<organism evidence="9 10">
    <name type="scientific">Hermetia illucens</name>
    <name type="common">Black soldier fly</name>
    <dbReference type="NCBI Taxonomy" id="343691"/>
    <lineage>
        <taxon>Eukaryota</taxon>
        <taxon>Metazoa</taxon>
        <taxon>Ecdysozoa</taxon>
        <taxon>Arthropoda</taxon>
        <taxon>Hexapoda</taxon>
        <taxon>Insecta</taxon>
        <taxon>Pterygota</taxon>
        <taxon>Neoptera</taxon>
        <taxon>Endopterygota</taxon>
        <taxon>Diptera</taxon>
        <taxon>Brachycera</taxon>
        <taxon>Stratiomyomorpha</taxon>
        <taxon>Stratiomyidae</taxon>
        <taxon>Hermetiinae</taxon>
        <taxon>Hermetia</taxon>
    </lineage>
</organism>
<dbReference type="OMA" id="ALMNKSY"/>
<gene>
    <name evidence="9" type="ORF">HERILL_LOCUS6610</name>
</gene>
<dbReference type="OrthoDB" id="2538017at2759"/>
<keyword evidence="10" id="KW-1185">Reference proteome</keyword>
<keyword evidence="2" id="KW-0813">Transport</keyword>
<evidence type="ECO:0000256" key="7">
    <source>
        <dbReference type="ARBA" id="ARBA00023242"/>
    </source>
</evidence>
<reference evidence="9 10" key="1">
    <citation type="submission" date="2020-11" db="EMBL/GenBank/DDBJ databases">
        <authorList>
            <person name="Wallbank WR R."/>
            <person name="Pardo Diaz C."/>
            <person name="Kozak K."/>
            <person name="Martin S."/>
            <person name="Jiggins C."/>
            <person name="Moest M."/>
            <person name="Warren A I."/>
            <person name="Generalovic N T."/>
            <person name="Byers J.R.P. K."/>
            <person name="Montejo-Kovacevich G."/>
            <person name="Yen C E."/>
        </authorList>
    </citation>
    <scope>NUCLEOTIDE SEQUENCE [LARGE SCALE GENOMIC DNA]</scope>
</reference>
<dbReference type="EMBL" id="LR899011">
    <property type="protein sequence ID" value="CAD7083667.1"/>
    <property type="molecule type" value="Genomic_DNA"/>
</dbReference>
<dbReference type="GO" id="GO:0051028">
    <property type="term" value="P:mRNA transport"/>
    <property type="evidence" value="ECO:0007669"/>
    <property type="project" value="UniProtKB-KW"/>
</dbReference>
<evidence type="ECO:0000256" key="6">
    <source>
        <dbReference type="ARBA" id="ARBA00023132"/>
    </source>
</evidence>
<evidence type="ECO:0000256" key="5">
    <source>
        <dbReference type="ARBA" id="ARBA00023010"/>
    </source>
</evidence>
<evidence type="ECO:0000256" key="3">
    <source>
        <dbReference type="ARBA" id="ARBA00022816"/>
    </source>
</evidence>
<evidence type="ECO:0000256" key="4">
    <source>
        <dbReference type="ARBA" id="ARBA00022927"/>
    </source>
</evidence>
<proteinExistence type="predicted"/>
<keyword evidence="4" id="KW-0653">Protein transport</keyword>
<dbReference type="Gene3D" id="6.10.140.1350">
    <property type="match status" value="1"/>
</dbReference>
<dbReference type="InterPro" id="IPR024882">
    <property type="entry name" value="NUP58/p45/49"/>
</dbReference>
<feature type="compositionally biased region" description="Polar residues" evidence="8">
    <location>
        <begin position="8"/>
        <end position="30"/>
    </location>
</feature>
<evidence type="ECO:0000256" key="2">
    <source>
        <dbReference type="ARBA" id="ARBA00022448"/>
    </source>
</evidence>
<evidence type="ECO:0000256" key="8">
    <source>
        <dbReference type="SAM" id="MobiDB-lite"/>
    </source>
</evidence>
<keyword evidence="5" id="KW-0811">Translocation</keyword>
<evidence type="ECO:0008006" key="11">
    <source>
        <dbReference type="Google" id="ProtNLM"/>
    </source>
</evidence>
<keyword evidence="6" id="KW-0906">Nuclear pore complex</keyword>
<feature type="region of interest" description="Disordered" evidence="8">
    <location>
        <begin position="179"/>
        <end position="208"/>
    </location>
</feature>
<keyword evidence="7" id="KW-0539">Nucleus</keyword>
<dbReference type="InParanoid" id="A0A7R8UNC0"/>
<comment type="subcellular location">
    <subcellularLocation>
        <location evidence="1">Nucleus</location>
        <location evidence="1">Nuclear pore complex</location>
    </subcellularLocation>
</comment>
<dbReference type="AlphaFoldDB" id="A0A7R8UNC0"/>
<feature type="compositionally biased region" description="Polar residues" evidence="8">
    <location>
        <begin position="478"/>
        <end position="494"/>
    </location>
</feature>
<evidence type="ECO:0000313" key="10">
    <source>
        <dbReference type="Proteomes" id="UP000594454"/>
    </source>
</evidence>